<accession>N4WP04</accession>
<dbReference type="EMBL" id="APML01000013">
    <property type="protein sequence ID" value="ENH97872.1"/>
    <property type="molecule type" value="Genomic_DNA"/>
</dbReference>
<proteinExistence type="predicted"/>
<evidence type="ECO:0000313" key="2">
    <source>
        <dbReference type="EMBL" id="ENH97872.1"/>
    </source>
</evidence>
<keyword evidence="3" id="KW-1185">Reference proteome</keyword>
<protein>
    <submittedName>
        <fullName evidence="2">Uncharacterized protein</fullName>
    </submittedName>
</protein>
<reference evidence="2 3" key="1">
    <citation type="submission" date="2013-03" db="EMBL/GenBank/DDBJ databases">
        <title>Draft genome sequence of Gracibacillus halophilus YIM-C55.5, a moderately halophilic and thermophilic organism from the Xiaochaidamu salt lake.</title>
        <authorList>
            <person name="Sugumar T."/>
            <person name="Polireddy D.R."/>
            <person name="Antony A."/>
            <person name="Madhava Y.R."/>
            <person name="Sivakumar N."/>
        </authorList>
    </citation>
    <scope>NUCLEOTIDE SEQUENCE [LARGE SCALE GENOMIC DNA]</scope>
    <source>
        <strain evidence="2 3">YIM-C55.5</strain>
    </source>
</reference>
<evidence type="ECO:0000256" key="1">
    <source>
        <dbReference type="SAM" id="Phobius"/>
    </source>
</evidence>
<feature type="transmembrane region" description="Helical" evidence="1">
    <location>
        <begin position="54"/>
        <end position="76"/>
    </location>
</feature>
<dbReference type="eggNOG" id="ENOG5033HBX">
    <property type="taxonomic scope" value="Bacteria"/>
</dbReference>
<dbReference type="InterPro" id="IPR020185">
    <property type="entry name" value="Spore_morphogenesis_YwcE"/>
</dbReference>
<gene>
    <name evidence="2" type="ORF">J416_03391</name>
</gene>
<keyword evidence="1" id="KW-0812">Transmembrane</keyword>
<keyword evidence="1" id="KW-0472">Membrane</keyword>
<dbReference type="AlphaFoldDB" id="N4WP04"/>
<evidence type="ECO:0000313" key="3">
    <source>
        <dbReference type="Proteomes" id="UP000012283"/>
    </source>
</evidence>
<organism evidence="2 3">
    <name type="scientific">Gracilibacillus halophilus YIM-C55.5</name>
    <dbReference type="NCBI Taxonomy" id="1308866"/>
    <lineage>
        <taxon>Bacteria</taxon>
        <taxon>Bacillati</taxon>
        <taxon>Bacillota</taxon>
        <taxon>Bacilli</taxon>
        <taxon>Bacillales</taxon>
        <taxon>Bacillaceae</taxon>
        <taxon>Gracilibacillus</taxon>
    </lineage>
</organism>
<dbReference type="PATRIC" id="fig|1308866.3.peg.689"/>
<keyword evidence="1" id="KW-1133">Transmembrane helix</keyword>
<dbReference type="Pfam" id="PF17368">
    <property type="entry name" value="YwcE"/>
    <property type="match status" value="1"/>
</dbReference>
<sequence>MDILLIFLFIFSATPLLLWADKWRKTALFQLPFILGSWFVFIKHVTVGIAPNEMFLWAFFISNLVYGHIAFTIILLEMRKSYKSQQLAIQSK</sequence>
<name>N4WP04_9BACI</name>
<dbReference type="Proteomes" id="UP000012283">
    <property type="component" value="Unassembled WGS sequence"/>
</dbReference>
<dbReference type="OrthoDB" id="2680024at2"/>
<dbReference type="RefSeq" id="WP_003464576.1">
    <property type="nucleotide sequence ID" value="NZ_APML01000013.1"/>
</dbReference>
<comment type="caution">
    <text evidence="2">The sequence shown here is derived from an EMBL/GenBank/DDBJ whole genome shotgun (WGS) entry which is preliminary data.</text>
</comment>